<dbReference type="EMBL" id="JBIMZQ010000041">
    <property type="protein sequence ID" value="KAL3660421.1"/>
    <property type="molecule type" value="Genomic_DNA"/>
</dbReference>
<keyword evidence="2 3" id="KW-0040">ANK repeat</keyword>
<comment type="caution">
    <text evidence="4">The sequence shown here is derived from an EMBL/GenBank/DDBJ whole genome shotgun (WGS) entry which is preliminary data.</text>
</comment>
<reference evidence="4 5" key="1">
    <citation type="submission" date="2024-09" db="EMBL/GenBank/DDBJ databases">
        <title>Genome sequencing and assembly of Phytophthora oleae, isolate VK10A, causative agent of rot of olive drupes.</title>
        <authorList>
            <person name="Conti Taguali S."/>
            <person name="Riolo M."/>
            <person name="La Spada F."/>
            <person name="Cacciola S.O."/>
            <person name="Dionisio G."/>
        </authorList>
    </citation>
    <scope>NUCLEOTIDE SEQUENCE [LARGE SCALE GENOMIC DNA]</scope>
    <source>
        <strain evidence="4 5">VK10A</strain>
    </source>
</reference>
<gene>
    <name evidence="4" type="ORF">V7S43_014574</name>
</gene>
<name>A0ABD3F1X3_9STRA</name>
<evidence type="ECO:0000256" key="1">
    <source>
        <dbReference type="ARBA" id="ARBA00022737"/>
    </source>
</evidence>
<proteinExistence type="predicted"/>
<evidence type="ECO:0000256" key="2">
    <source>
        <dbReference type="ARBA" id="ARBA00023043"/>
    </source>
</evidence>
<dbReference type="InterPro" id="IPR036770">
    <property type="entry name" value="Ankyrin_rpt-contain_sf"/>
</dbReference>
<dbReference type="Gene3D" id="1.25.40.20">
    <property type="entry name" value="Ankyrin repeat-containing domain"/>
    <property type="match status" value="1"/>
</dbReference>
<accession>A0ABD3F1X3</accession>
<dbReference type="PANTHER" id="PTHR24171">
    <property type="entry name" value="ANKYRIN REPEAT DOMAIN-CONTAINING PROTEIN 39-RELATED"/>
    <property type="match status" value="1"/>
</dbReference>
<evidence type="ECO:0000313" key="4">
    <source>
        <dbReference type="EMBL" id="KAL3660421.1"/>
    </source>
</evidence>
<evidence type="ECO:0008006" key="6">
    <source>
        <dbReference type="Google" id="ProtNLM"/>
    </source>
</evidence>
<evidence type="ECO:0000256" key="3">
    <source>
        <dbReference type="PROSITE-ProRule" id="PRU00023"/>
    </source>
</evidence>
<dbReference type="InterPro" id="IPR002110">
    <property type="entry name" value="Ankyrin_rpt"/>
</dbReference>
<feature type="repeat" description="ANK" evidence="3">
    <location>
        <begin position="97"/>
        <end position="129"/>
    </location>
</feature>
<organism evidence="4 5">
    <name type="scientific">Phytophthora oleae</name>
    <dbReference type="NCBI Taxonomy" id="2107226"/>
    <lineage>
        <taxon>Eukaryota</taxon>
        <taxon>Sar</taxon>
        <taxon>Stramenopiles</taxon>
        <taxon>Oomycota</taxon>
        <taxon>Peronosporomycetes</taxon>
        <taxon>Peronosporales</taxon>
        <taxon>Peronosporaceae</taxon>
        <taxon>Phytophthora</taxon>
    </lineage>
</organism>
<keyword evidence="5" id="KW-1185">Reference proteome</keyword>
<keyword evidence="1" id="KW-0677">Repeat</keyword>
<dbReference type="SMART" id="SM00248">
    <property type="entry name" value="ANK"/>
    <property type="match status" value="1"/>
</dbReference>
<dbReference type="PROSITE" id="PS50297">
    <property type="entry name" value="ANK_REP_REGION"/>
    <property type="match status" value="1"/>
</dbReference>
<evidence type="ECO:0000313" key="5">
    <source>
        <dbReference type="Proteomes" id="UP001632037"/>
    </source>
</evidence>
<dbReference type="AlphaFoldDB" id="A0ABD3F1X3"/>
<sequence length="163" mass="18270">MVRRTKSARCTQFWTAWRTKGASGFKNEGSRWEIMYFVVKCGLPRLIEYFEKEQITGIQLREQDQLKTAWCALDEEAAEEIKALVESGADVHARDENGDTVLQNAITSGSADVVSLLLDRGANIDALDEKRHNPLGTIISNNTGRSFDEDVAVRIESEFSSID</sequence>
<dbReference type="Pfam" id="PF12796">
    <property type="entry name" value="Ank_2"/>
    <property type="match status" value="1"/>
</dbReference>
<dbReference type="Proteomes" id="UP001632037">
    <property type="component" value="Unassembled WGS sequence"/>
</dbReference>
<dbReference type="PROSITE" id="PS50088">
    <property type="entry name" value="ANK_REPEAT"/>
    <property type="match status" value="1"/>
</dbReference>
<dbReference type="SUPFAM" id="SSF48403">
    <property type="entry name" value="Ankyrin repeat"/>
    <property type="match status" value="1"/>
</dbReference>
<protein>
    <recommendedName>
        <fullName evidence="6">Ankyrin repeat domain-containing protein</fullName>
    </recommendedName>
</protein>